<dbReference type="Proteomes" id="UP000008493">
    <property type="component" value="Unassembled WGS sequence"/>
</dbReference>
<protein>
    <submittedName>
        <fullName evidence="1">Uncharacterized protein</fullName>
    </submittedName>
</protein>
<dbReference type="KEGG" id="abp:AGABI1DRAFT134983"/>
<keyword evidence="2" id="KW-1185">Reference proteome</keyword>
<evidence type="ECO:0000313" key="2">
    <source>
        <dbReference type="Proteomes" id="UP000008493"/>
    </source>
</evidence>
<dbReference type="EMBL" id="JH972937">
    <property type="protein sequence ID" value="EKM73351.1"/>
    <property type="molecule type" value="Genomic_DNA"/>
</dbReference>
<gene>
    <name evidence="1" type="ORF">AGABI1DRAFT_134983</name>
</gene>
<reference evidence="2" key="1">
    <citation type="journal article" date="2012" name="Proc. Natl. Acad. Sci. U.S.A.">
        <title>Genome sequence of the button mushroom Agaricus bisporus reveals mechanisms governing adaptation to a humic-rich ecological niche.</title>
        <authorList>
            <person name="Morin E."/>
            <person name="Kohler A."/>
            <person name="Baker A.R."/>
            <person name="Foulongne-Oriol M."/>
            <person name="Lombard V."/>
            <person name="Nagy L.G."/>
            <person name="Ohm R.A."/>
            <person name="Patyshakuliyeva A."/>
            <person name="Brun A."/>
            <person name="Aerts A.L."/>
            <person name="Bailey A.M."/>
            <person name="Billette C."/>
            <person name="Coutinho P.M."/>
            <person name="Deakin G."/>
            <person name="Doddapaneni H."/>
            <person name="Floudas D."/>
            <person name="Grimwood J."/>
            <person name="Hilden K."/>
            <person name="Kuees U."/>
            <person name="LaButti K.M."/>
            <person name="Lapidus A."/>
            <person name="Lindquist E.A."/>
            <person name="Lucas S.M."/>
            <person name="Murat C."/>
            <person name="Riley R.W."/>
            <person name="Salamov A.A."/>
            <person name="Schmutz J."/>
            <person name="Subramanian V."/>
            <person name="Woesten H.A.B."/>
            <person name="Xu J."/>
            <person name="Eastwood D.C."/>
            <person name="Foster G.D."/>
            <person name="Sonnenberg A.S."/>
            <person name="Cullen D."/>
            <person name="de Vries R.P."/>
            <person name="Lundell T."/>
            <person name="Hibbett D.S."/>
            <person name="Henrissat B."/>
            <person name="Burton K.S."/>
            <person name="Kerrigan R.W."/>
            <person name="Challen M.P."/>
            <person name="Grigoriev I.V."/>
            <person name="Martin F."/>
        </authorList>
    </citation>
    <scope>NUCLEOTIDE SEQUENCE [LARGE SCALE GENOMIC DNA]</scope>
    <source>
        <strain evidence="2">JB137-S8 / ATCC MYA-4627 / FGSC 10392</strain>
    </source>
</reference>
<dbReference type="HOGENOM" id="CLU_2704254_0_0_1"/>
<proteinExistence type="predicted"/>
<sequence>MAPTCLSYSRTDHNYLLYRFTHTRITSSSHQQNNGGHSNRLWAPDSVNEDSASTALMSWAVVSSAPTVVWFIE</sequence>
<accession>K5WDM6</accession>
<dbReference type="RefSeq" id="XP_007336010.1">
    <property type="nucleotide sequence ID" value="XM_007335948.1"/>
</dbReference>
<name>K5WDM6_AGABU</name>
<dbReference type="InParanoid" id="K5WDM6"/>
<organism evidence="1 2">
    <name type="scientific">Agaricus bisporus var. burnettii (strain JB137-S8 / ATCC MYA-4627 / FGSC 10392)</name>
    <name type="common">White button mushroom</name>
    <dbReference type="NCBI Taxonomy" id="597362"/>
    <lineage>
        <taxon>Eukaryota</taxon>
        <taxon>Fungi</taxon>
        <taxon>Dikarya</taxon>
        <taxon>Basidiomycota</taxon>
        <taxon>Agaricomycotina</taxon>
        <taxon>Agaricomycetes</taxon>
        <taxon>Agaricomycetidae</taxon>
        <taxon>Agaricales</taxon>
        <taxon>Agaricineae</taxon>
        <taxon>Agaricaceae</taxon>
        <taxon>Agaricus</taxon>
    </lineage>
</organism>
<dbReference type="GeneID" id="18828430"/>
<evidence type="ECO:0000313" key="1">
    <source>
        <dbReference type="EMBL" id="EKM73351.1"/>
    </source>
</evidence>
<dbReference type="AlphaFoldDB" id="K5WDM6"/>